<keyword evidence="8" id="KW-0808">Transferase</keyword>
<organism evidence="8 9">
    <name type="scientific">Roseinatronobacter thiooxidans</name>
    <dbReference type="NCBI Taxonomy" id="121821"/>
    <lineage>
        <taxon>Bacteria</taxon>
        <taxon>Pseudomonadati</taxon>
        <taxon>Pseudomonadota</taxon>
        <taxon>Alphaproteobacteria</taxon>
        <taxon>Rhodobacterales</taxon>
        <taxon>Paracoccaceae</taxon>
        <taxon>Roseinatronobacter</taxon>
    </lineage>
</organism>
<dbReference type="SMART" id="SM00563">
    <property type="entry name" value="PlsC"/>
    <property type="match status" value="1"/>
</dbReference>
<dbReference type="Pfam" id="PF01553">
    <property type="entry name" value="Acyltransferase"/>
    <property type="match status" value="1"/>
</dbReference>
<dbReference type="Proteomes" id="UP000249364">
    <property type="component" value="Unassembled WGS sequence"/>
</dbReference>
<dbReference type="PANTHER" id="PTHR12563">
    <property type="entry name" value="GLYCEROL-3-PHOSPHATE ACYLTRANSFERASE"/>
    <property type="match status" value="1"/>
</dbReference>
<evidence type="ECO:0000313" key="8">
    <source>
        <dbReference type="EMBL" id="PZX44613.1"/>
    </source>
</evidence>
<evidence type="ECO:0000256" key="3">
    <source>
        <dbReference type="ARBA" id="ARBA00013113"/>
    </source>
</evidence>
<keyword evidence="8" id="KW-0012">Acyltransferase</keyword>
<dbReference type="EC" id="2.3.1.15" evidence="3"/>
<comment type="subcellular location">
    <subcellularLocation>
        <location evidence="1">Endomembrane system</location>
        <topology evidence="1">Peripheral membrane protein</topology>
    </subcellularLocation>
</comment>
<comment type="pathway">
    <text evidence="2">Phospholipid metabolism; CDP-diacylglycerol biosynthesis; CDP-diacylglycerol from sn-glycerol 3-phosphate: step 1/3.</text>
</comment>
<dbReference type="SUPFAM" id="SSF69593">
    <property type="entry name" value="Glycerol-3-phosphate (1)-acyltransferase"/>
    <property type="match status" value="1"/>
</dbReference>
<dbReference type="InterPro" id="IPR022284">
    <property type="entry name" value="GPAT/DHAPAT"/>
</dbReference>
<evidence type="ECO:0000256" key="5">
    <source>
        <dbReference type="ARBA" id="ARBA00048427"/>
    </source>
</evidence>
<proteinExistence type="predicted"/>
<dbReference type="STRING" id="121821.GCA_001870675_00889"/>
<keyword evidence="9" id="KW-1185">Reference proteome</keyword>
<evidence type="ECO:0000256" key="1">
    <source>
        <dbReference type="ARBA" id="ARBA00004184"/>
    </source>
</evidence>
<keyword evidence="6" id="KW-0812">Transmembrane</keyword>
<dbReference type="AlphaFoldDB" id="A0A2W7Q944"/>
<protein>
    <recommendedName>
        <fullName evidence="4">Glycerol-3-phosphate acyltransferase</fullName>
        <ecNumber evidence="3">2.3.1.15</ecNumber>
    </recommendedName>
</protein>
<dbReference type="EMBL" id="QKZQ01000007">
    <property type="protein sequence ID" value="PZX44613.1"/>
    <property type="molecule type" value="Genomic_DNA"/>
</dbReference>
<sequence length="493" mass="55110">MLQAASGIYQSVLSCKIADMFQTVTLPLWALILILGFAAVTFASHFLFPSVRWFFRRRMERAIAKLNNRLQRPIEPFKIMRRQDQVTRLIYDPQVMEAVRDYARDEGVPPNVAFEKARSYAREIVPGFSTATYFGFAIKLAQRLSQGLYHVRIGGADTPGLKQIDSRAAVVFVMNHRSNMDYVLITWLASKHSALSYAVGEWARVWPLKALIRAMGAYFIRRRYSNPLYRAILARYVQMSVQQGTTQAIFPEGGLSLTGTVGTAKKGLLHYIVRGFNLHEGQDVVFVPVALNYDRILEDRVLISAGQQGIRRFPVRMKVVLGFTLRILLQKLRGKFTPFGYAAVCYGAPLSLRDFMTHDPDASTETLAENLMQRIRSAVPVLPVTFVAAAIVRCGGACARAQLEAECDRLRADLHARKAWMHLPGDSDKDFISAGLGALELRGIIAMRDDQITTSAGQDSVLGFYAAPTLQRCDAPIGIATDQHQILQNPDTH</sequence>
<evidence type="ECO:0000256" key="4">
    <source>
        <dbReference type="ARBA" id="ARBA00013432"/>
    </source>
</evidence>
<dbReference type="InterPro" id="IPR002123">
    <property type="entry name" value="Plipid/glycerol_acylTrfase"/>
</dbReference>
<comment type="caution">
    <text evidence="8">The sequence shown here is derived from an EMBL/GenBank/DDBJ whole genome shotgun (WGS) entry which is preliminary data.</text>
</comment>
<comment type="catalytic activity">
    <reaction evidence="5">
        <text>sn-glycerol 3-phosphate + an acyl-CoA = a 1-acyl-sn-glycero-3-phosphate + CoA</text>
        <dbReference type="Rhea" id="RHEA:15325"/>
        <dbReference type="ChEBI" id="CHEBI:57287"/>
        <dbReference type="ChEBI" id="CHEBI:57597"/>
        <dbReference type="ChEBI" id="CHEBI:57970"/>
        <dbReference type="ChEBI" id="CHEBI:58342"/>
        <dbReference type="EC" id="2.3.1.15"/>
    </reaction>
</comment>
<evidence type="ECO:0000256" key="2">
    <source>
        <dbReference type="ARBA" id="ARBA00004765"/>
    </source>
</evidence>
<keyword evidence="6" id="KW-1133">Transmembrane helix</keyword>
<accession>A0A2W7Q944</accession>
<dbReference type="InterPro" id="IPR045520">
    <property type="entry name" value="GPAT/DHAPAT_C"/>
</dbReference>
<dbReference type="UniPathway" id="UPA00557">
    <property type="reaction ID" value="UER00612"/>
</dbReference>
<name>A0A2W7Q944_9RHOB</name>
<dbReference type="GO" id="GO:0012505">
    <property type="term" value="C:endomembrane system"/>
    <property type="evidence" value="ECO:0007669"/>
    <property type="project" value="UniProtKB-SubCell"/>
</dbReference>
<feature type="transmembrane region" description="Helical" evidence="6">
    <location>
        <begin position="28"/>
        <end position="55"/>
    </location>
</feature>
<keyword evidence="6" id="KW-0472">Membrane</keyword>
<dbReference type="PANTHER" id="PTHR12563:SF17">
    <property type="entry name" value="DIHYDROXYACETONE PHOSPHATE ACYLTRANSFERASE"/>
    <property type="match status" value="1"/>
</dbReference>
<reference evidence="8 9" key="1">
    <citation type="submission" date="2018-06" db="EMBL/GenBank/DDBJ databases">
        <title>Genomic Encyclopedia of Archaeal and Bacterial Type Strains, Phase II (KMG-II): from individual species to whole genera.</title>
        <authorList>
            <person name="Goeker M."/>
        </authorList>
    </citation>
    <scope>NUCLEOTIDE SEQUENCE [LARGE SCALE GENOMIC DNA]</scope>
    <source>
        <strain evidence="8 9">DSM 13087</strain>
    </source>
</reference>
<feature type="domain" description="Phospholipid/glycerol acyltransferase" evidence="7">
    <location>
        <begin position="170"/>
        <end position="294"/>
    </location>
</feature>
<dbReference type="RefSeq" id="WP_342742043.1">
    <property type="nucleotide sequence ID" value="NZ_MEHT01000017.1"/>
</dbReference>
<dbReference type="Pfam" id="PF19277">
    <property type="entry name" value="GPAT_C"/>
    <property type="match status" value="1"/>
</dbReference>
<evidence type="ECO:0000313" key="9">
    <source>
        <dbReference type="Proteomes" id="UP000249364"/>
    </source>
</evidence>
<evidence type="ECO:0000256" key="6">
    <source>
        <dbReference type="SAM" id="Phobius"/>
    </source>
</evidence>
<dbReference type="GO" id="GO:0016024">
    <property type="term" value="P:CDP-diacylglycerol biosynthetic process"/>
    <property type="evidence" value="ECO:0007669"/>
    <property type="project" value="UniProtKB-UniPathway"/>
</dbReference>
<evidence type="ECO:0000259" key="7">
    <source>
        <dbReference type="SMART" id="SM00563"/>
    </source>
</evidence>
<dbReference type="GO" id="GO:0004366">
    <property type="term" value="F:glycerol-3-phosphate O-acyltransferase activity"/>
    <property type="evidence" value="ECO:0007669"/>
    <property type="project" value="UniProtKB-EC"/>
</dbReference>
<gene>
    <name evidence="8" type="ORF">LY56_01862</name>
</gene>